<dbReference type="OrthoDB" id="2135762at2759"/>
<dbReference type="Proteomes" id="UP000184356">
    <property type="component" value="Unassembled WGS sequence"/>
</dbReference>
<dbReference type="VEuPathDB" id="FungiDB:ASPSYDRAFT_42853"/>
<evidence type="ECO:0008006" key="4">
    <source>
        <dbReference type="Google" id="ProtNLM"/>
    </source>
</evidence>
<feature type="region of interest" description="Disordered" evidence="1">
    <location>
        <begin position="142"/>
        <end position="212"/>
    </location>
</feature>
<accession>A0A1L9TNN7</accession>
<dbReference type="STRING" id="1036612.A0A1L9TNN7"/>
<dbReference type="AlphaFoldDB" id="A0A1L9TNN7"/>
<organism evidence="2 3">
    <name type="scientific">Aspergillus sydowii CBS 593.65</name>
    <dbReference type="NCBI Taxonomy" id="1036612"/>
    <lineage>
        <taxon>Eukaryota</taxon>
        <taxon>Fungi</taxon>
        <taxon>Dikarya</taxon>
        <taxon>Ascomycota</taxon>
        <taxon>Pezizomycotina</taxon>
        <taxon>Eurotiomycetes</taxon>
        <taxon>Eurotiomycetidae</taxon>
        <taxon>Eurotiales</taxon>
        <taxon>Aspergillaceae</taxon>
        <taxon>Aspergillus</taxon>
        <taxon>Aspergillus subgen. Nidulantes</taxon>
    </lineage>
</organism>
<dbReference type="GO" id="GO:0000444">
    <property type="term" value="C:MIS12/MIND type complex"/>
    <property type="evidence" value="ECO:0007669"/>
    <property type="project" value="TreeGrafter"/>
</dbReference>
<proteinExistence type="predicted"/>
<gene>
    <name evidence="2" type="ORF">ASPSYDRAFT_42853</name>
</gene>
<name>A0A1L9TNN7_9EURO</name>
<sequence>MDSSHYRKIELQSAADFTYLHGNTVALSRQKLDLHLPPSAAPNNGPDPMRERVRELVDDFITRTFTSASSSVAINGLDSSSPEFPFPAAFTAPAETVEYEPFDGKLAARVSSLYAQLESLTTTVAQLRRDAPGKAAREYAEELGRVIEEEDKEVDGDGEEEEGEDQDVGMGDADADANANQAESQSEDAAAKTKENRQRRKQPKKESELWNLDIPLGTEKEAERWRNGEIAQVYEDALRSLLRLQGEAVPGDDEGSDPDWMDGSALASTVGKAERAGRAVDFVEKI</sequence>
<evidence type="ECO:0000313" key="3">
    <source>
        <dbReference type="Proteomes" id="UP000184356"/>
    </source>
</evidence>
<reference evidence="3" key="1">
    <citation type="journal article" date="2017" name="Genome Biol.">
        <title>Comparative genomics reveals high biological diversity and specific adaptations in the industrially and medically important fungal genus Aspergillus.</title>
        <authorList>
            <person name="de Vries R.P."/>
            <person name="Riley R."/>
            <person name="Wiebenga A."/>
            <person name="Aguilar-Osorio G."/>
            <person name="Amillis S."/>
            <person name="Uchima C.A."/>
            <person name="Anderluh G."/>
            <person name="Asadollahi M."/>
            <person name="Askin M."/>
            <person name="Barry K."/>
            <person name="Battaglia E."/>
            <person name="Bayram O."/>
            <person name="Benocci T."/>
            <person name="Braus-Stromeyer S.A."/>
            <person name="Caldana C."/>
            <person name="Canovas D."/>
            <person name="Cerqueira G.C."/>
            <person name="Chen F."/>
            <person name="Chen W."/>
            <person name="Choi C."/>
            <person name="Clum A."/>
            <person name="Dos Santos R.A."/>
            <person name="Damasio A.R."/>
            <person name="Diallinas G."/>
            <person name="Emri T."/>
            <person name="Fekete E."/>
            <person name="Flipphi M."/>
            <person name="Freyberg S."/>
            <person name="Gallo A."/>
            <person name="Gournas C."/>
            <person name="Habgood R."/>
            <person name="Hainaut M."/>
            <person name="Harispe M.L."/>
            <person name="Henrissat B."/>
            <person name="Hilden K.S."/>
            <person name="Hope R."/>
            <person name="Hossain A."/>
            <person name="Karabika E."/>
            <person name="Karaffa L."/>
            <person name="Karanyi Z."/>
            <person name="Krasevec N."/>
            <person name="Kuo A."/>
            <person name="Kusch H."/>
            <person name="LaButti K."/>
            <person name="Lagendijk E.L."/>
            <person name="Lapidus A."/>
            <person name="Levasseur A."/>
            <person name="Lindquist E."/>
            <person name="Lipzen A."/>
            <person name="Logrieco A.F."/>
            <person name="MacCabe A."/>
            <person name="Maekelae M.R."/>
            <person name="Malavazi I."/>
            <person name="Melin P."/>
            <person name="Meyer V."/>
            <person name="Mielnichuk N."/>
            <person name="Miskei M."/>
            <person name="Molnar A.P."/>
            <person name="Mule G."/>
            <person name="Ngan C.Y."/>
            <person name="Orejas M."/>
            <person name="Orosz E."/>
            <person name="Ouedraogo J.P."/>
            <person name="Overkamp K.M."/>
            <person name="Park H.-S."/>
            <person name="Perrone G."/>
            <person name="Piumi F."/>
            <person name="Punt P.J."/>
            <person name="Ram A.F."/>
            <person name="Ramon A."/>
            <person name="Rauscher S."/>
            <person name="Record E."/>
            <person name="Riano-Pachon D.M."/>
            <person name="Robert V."/>
            <person name="Roehrig J."/>
            <person name="Ruller R."/>
            <person name="Salamov A."/>
            <person name="Salih N.S."/>
            <person name="Samson R.A."/>
            <person name="Sandor E."/>
            <person name="Sanguinetti M."/>
            <person name="Schuetze T."/>
            <person name="Sepcic K."/>
            <person name="Shelest E."/>
            <person name="Sherlock G."/>
            <person name="Sophianopoulou V."/>
            <person name="Squina F.M."/>
            <person name="Sun H."/>
            <person name="Susca A."/>
            <person name="Todd R.B."/>
            <person name="Tsang A."/>
            <person name="Unkles S.E."/>
            <person name="van de Wiele N."/>
            <person name="van Rossen-Uffink D."/>
            <person name="Oliveira J.V."/>
            <person name="Vesth T.C."/>
            <person name="Visser J."/>
            <person name="Yu J.-H."/>
            <person name="Zhou M."/>
            <person name="Andersen M.R."/>
            <person name="Archer D.B."/>
            <person name="Baker S.E."/>
            <person name="Benoit I."/>
            <person name="Brakhage A.A."/>
            <person name="Braus G.H."/>
            <person name="Fischer R."/>
            <person name="Frisvad J.C."/>
            <person name="Goldman G.H."/>
            <person name="Houbraken J."/>
            <person name="Oakley B."/>
            <person name="Pocsi I."/>
            <person name="Scazzocchio C."/>
            <person name="Seiboth B."/>
            <person name="vanKuyk P.A."/>
            <person name="Wortman J."/>
            <person name="Dyer P.S."/>
            <person name="Grigoriev I.V."/>
        </authorList>
    </citation>
    <scope>NUCLEOTIDE SEQUENCE [LARGE SCALE GENOMIC DNA]</scope>
    <source>
        <strain evidence="3">CBS 593.65</strain>
    </source>
</reference>
<dbReference type="PANTHER" id="PTHR31749:SF3">
    <property type="entry name" value="KINETOCHORE-ASSOCIATED PROTEIN NSL1 HOMOLOG"/>
    <property type="match status" value="1"/>
</dbReference>
<feature type="compositionally biased region" description="Acidic residues" evidence="1">
    <location>
        <begin position="148"/>
        <end position="167"/>
    </location>
</feature>
<dbReference type="GeneID" id="63762617"/>
<feature type="compositionally biased region" description="Low complexity" evidence="1">
    <location>
        <begin position="168"/>
        <end position="182"/>
    </location>
</feature>
<dbReference type="Pfam" id="PF08641">
    <property type="entry name" value="Mis14"/>
    <property type="match status" value="1"/>
</dbReference>
<dbReference type="RefSeq" id="XP_040704817.1">
    <property type="nucleotide sequence ID" value="XM_040846544.1"/>
</dbReference>
<dbReference type="PANTHER" id="PTHR31749">
    <property type="entry name" value="KINETOCHORE-ASSOCIATED PROTEIN NSL1 HOMOLOG"/>
    <property type="match status" value="1"/>
</dbReference>
<dbReference type="InterPro" id="IPR013950">
    <property type="entry name" value="Mis14/Nsl1"/>
</dbReference>
<keyword evidence="3" id="KW-1185">Reference proteome</keyword>
<evidence type="ECO:0000313" key="2">
    <source>
        <dbReference type="EMBL" id="OJJ61011.1"/>
    </source>
</evidence>
<protein>
    <recommendedName>
        <fullName evidence="4">Kinetochore protein mis14</fullName>
    </recommendedName>
</protein>
<evidence type="ECO:0000256" key="1">
    <source>
        <dbReference type="SAM" id="MobiDB-lite"/>
    </source>
</evidence>
<dbReference type="GO" id="GO:0000070">
    <property type="term" value="P:mitotic sister chromatid segregation"/>
    <property type="evidence" value="ECO:0007669"/>
    <property type="project" value="InterPro"/>
</dbReference>
<dbReference type="EMBL" id="KV878584">
    <property type="protein sequence ID" value="OJJ61011.1"/>
    <property type="molecule type" value="Genomic_DNA"/>
</dbReference>